<reference evidence="5" key="1">
    <citation type="journal article" date="2021" name="Proc. Natl. Acad. Sci. U.S.A.">
        <title>A Catalog of Tens of Thousands of Viruses from Human Metagenomes Reveals Hidden Associations with Chronic Diseases.</title>
        <authorList>
            <person name="Tisza M.J."/>
            <person name="Buck C.B."/>
        </authorList>
    </citation>
    <scope>NUCLEOTIDE SEQUENCE</scope>
    <source>
        <strain evidence="5">Ctu3532</strain>
    </source>
</reference>
<organism evidence="5">
    <name type="scientific">Caudovirales sp. ctu3532</name>
    <dbReference type="NCBI Taxonomy" id="2827639"/>
    <lineage>
        <taxon>Viruses</taxon>
        <taxon>Duplodnaviria</taxon>
        <taxon>Heunggongvirae</taxon>
        <taxon>Uroviricota</taxon>
        <taxon>Caudoviricetes</taxon>
    </lineage>
</organism>
<keyword evidence="2 5" id="KW-0489">Methyltransferase</keyword>
<protein>
    <submittedName>
        <fullName evidence="5">Adenine specific DNA methyltransferase</fullName>
    </submittedName>
</protein>
<dbReference type="InterPro" id="IPR001091">
    <property type="entry name" value="RM_Methyltransferase"/>
</dbReference>
<comment type="similarity">
    <text evidence="1">Belongs to the N(4)/N(6)-methyltransferase family.</text>
</comment>
<feature type="domain" description="DNA methylase N-4/N-6" evidence="4">
    <location>
        <begin position="145"/>
        <end position="214"/>
    </location>
</feature>
<dbReference type="GO" id="GO:0032259">
    <property type="term" value="P:methylation"/>
    <property type="evidence" value="ECO:0007669"/>
    <property type="project" value="UniProtKB-KW"/>
</dbReference>
<accession>A0A8S5TI08</accession>
<evidence type="ECO:0000256" key="1">
    <source>
        <dbReference type="ARBA" id="ARBA00006594"/>
    </source>
</evidence>
<dbReference type="PROSITE" id="PS00092">
    <property type="entry name" value="N6_MTASE"/>
    <property type="match status" value="1"/>
</dbReference>
<dbReference type="PRINTS" id="PR00508">
    <property type="entry name" value="S21N4MTFRASE"/>
</dbReference>
<dbReference type="InterPro" id="IPR002941">
    <property type="entry name" value="DNA_methylase_N4/N6"/>
</dbReference>
<proteinExistence type="inferred from homology"/>
<dbReference type="GO" id="GO:0003677">
    <property type="term" value="F:DNA binding"/>
    <property type="evidence" value="ECO:0007669"/>
    <property type="project" value="InterPro"/>
</dbReference>
<evidence type="ECO:0000256" key="2">
    <source>
        <dbReference type="ARBA" id="ARBA00022603"/>
    </source>
</evidence>
<dbReference type="GO" id="GO:0008170">
    <property type="term" value="F:N-methyltransferase activity"/>
    <property type="evidence" value="ECO:0007669"/>
    <property type="project" value="InterPro"/>
</dbReference>
<keyword evidence="3" id="KW-0808">Transferase</keyword>
<sequence length="234" mass="27012">MLELNRCYNMDCLAGMAQFPDKFFDLAVVDPPYFSGPERRGYYGSKVSKIGVHRDYPVSPVWEIPKQTYFDELRRVAKHYIVWGCNYFNYEFAPGRIVWDKCNEGTSFSDCELAATDLFTSVRLFRFMWNGMMQGKSVAEGHVMQGNKKLNEKRIHPTQKPVALYDWIFSRYAAPGNCVLDTHLGSGSSRIAAYEAGLNFVGFEIDQTYFLAAEQRFAEYTSQTSLFHRTREEL</sequence>
<dbReference type="EMBL" id="BK032830">
    <property type="protein sequence ID" value="DAF62917.1"/>
    <property type="molecule type" value="Genomic_DNA"/>
</dbReference>
<evidence type="ECO:0000259" key="4">
    <source>
        <dbReference type="Pfam" id="PF01555"/>
    </source>
</evidence>
<evidence type="ECO:0000313" key="5">
    <source>
        <dbReference type="EMBL" id="DAF62917.1"/>
    </source>
</evidence>
<dbReference type="InterPro" id="IPR029063">
    <property type="entry name" value="SAM-dependent_MTases_sf"/>
</dbReference>
<dbReference type="Pfam" id="PF01555">
    <property type="entry name" value="N6_N4_Mtase"/>
    <property type="match status" value="1"/>
</dbReference>
<dbReference type="InterPro" id="IPR002052">
    <property type="entry name" value="DNA_methylase_N6_adenine_CS"/>
</dbReference>
<evidence type="ECO:0000256" key="3">
    <source>
        <dbReference type="ARBA" id="ARBA00022679"/>
    </source>
</evidence>
<name>A0A8S5TI08_9CAUD</name>
<dbReference type="Gene3D" id="3.40.50.150">
    <property type="entry name" value="Vaccinia Virus protein VP39"/>
    <property type="match status" value="1"/>
</dbReference>
<dbReference type="SUPFAM" id="SSF53335">
    <property type="entry name" value="S-adenosyl-L-methionine-dependent methyltransferases"/>
    <property type="match status" value="1"/>
</dbReference>